<feature type="transmembrane region" description="Helical" evidence="7">
    <location>
        <begin position="270"/>
        <end position="294"/>
    </location>
</feature>
<feature type="transmembrane region" description="Helical" evidence="7">
    <location>
        <begin position="227"/>
        <end position="249"/>
    </location>
</feature>
<evidence type="ECO:0000259" key="8">
    <source>
        <dbReference type="PROSITE" id="PS50850"/>
    </source>
</evidence>
<keyword evidence="4 7" id="KW-0812">Transmembrane</keyword>
<keyword evidence="5 7" id="KW-1133">Transmembrane helix</keyword>
<feature type="transmembrane region" description="Helical" evidence="7">
    <location>
        <begin position="52"/>
        <end position="68"/>
    </location>
</feature>
<dbReference type="CDD" id="cd17321">
    <property type="entry name" value="MFS_MMR_MDR_like"/>
    <property type="match status" value="1"/>
</dbReference>
<feature type="transmembrane region" description="Helical" evidence="7">
    <location>
        <begin position="80"/>
        <end position="99"/>
    </location>
</feature>
<gene>
    <name evidence="9" type="ORF">GCM10017786_10600</name>
</gene>
<keyword evidence="10" id="KW-1185">Reference proteome</keyword>
<protein>
    <submittedName>
        <fullName evidence="9">MFS transporter</fullName>
    </submittedName>
</protein>
<evidence type="ECO:0000256" key="1">
    <source>
        <dbReference type="ARBA" id="ARBA00004651"/>
    </source>
</evidence>
<evidence type="ECO:0000256" key="6">
    <source>
        <dbReference type="ARBA" id="ARBA00023136"/>
    </source>
</evidence>
<keyword evidence="6 7" id="KW-0472">Membrane</keyword>
<dbReference type="RefSeq" id="WP_191243307.1">
    <property type="nucleotide sequence ID" value="NZ_BNAU01000001.1"/>
</dbReference>
<evidence type="ECO:0000256" key="5">
    <source>
        <dbReference type="ARBA" id="ARBA00022989"/>
    </source>
</evidence>
<dbReference type="NCBIfam" id="TIGR00711">
    <property type="entry name" value="efflux_EmrB"/>
    <property type="match status" value="1"/>
</dbReference>
<dbReference type="InterPro" id="IPR011701">
    <property type="entry name" value="MFS"/>
</dbReference>
<feature type="transmembrane region" description="Helical" evidence="7">
    <location>
        <begin position="167"/>
        <end position="189"/>
    </location>
</feature>
<proteinExistence type="predicted"/>
<evidence type="ECO:0000256" key="3">
    <source>
        <dbReference type="ARBA" id="ARBA00022475"/>
    </source>
</evidence>
<dbReference type="PANTHER" id="PTHR42718">
    <property type="entry name" value="MAJOR FACILITATOR SUPERFAMILY MULTIDRUG TRANSPORTER MFSC"/>
    <property type="match status" value="1"/>
</dbReference>
<evidence type="ECO:0000313" key="9">
    <source>
        <dbReference type="EMBL" id="GHE81887.1"/>
    </source>
</evidence>
<feature type="transmembrane region" description="Helical" evidence="7">
    <location>
        <begin position="334"/>
        <end position="352"/>
    </location>
</feature>
<feature type="transmembrane region" description="Helical" evidence="7">
    <location>
        <begin position="139"/>
        <end position="161"/>
    </location>
</feature>
<dbReference type="PANTHER" id="PTHR42718:SF46">
    <property type="entry name" value="BLR6921 PROTEIN"/>
    <property type="match status" value="1"/>
</dbReference>
<feature type="transmembrane region" description="Helical" evidence="7">
    <location>
        <begin position="300"/>
        <end position="322"/>
    </location>
</feature>
<organism evidence="9 10">
    <name type="scientific">Amycolatopsis deserti</name>
    <dbReference type="NCBI Taxonomy" id="185696"/>
    <lineage>
        <taxon>Bacteria</taxon>
        <taxon>Bacillati</taxon>
        <taxon>Actinomycetota</taxon>
        <taxon>Actinomycetes</taxon>
        <taxon>Pseudonocardiales</taxon>
        <taxon>Pseudonocardiaceae</taxon>
        <taxon>Amycolatopsis</taxon>
    </lineage>
</organism>
<feature type="transmembrane region" description="Helical" evidence="7">
    <location>
        <begin position="364"/>
        <end position="385"/>
    </location>
</feature>
<keyword evidence="2" id="KW-0813">Transport</keyword>
<comment type="caution">
    <text evidence="9">The sequence shown here is derived from an EMBL/GenBank/DDBJ whole genome shotgun (WGS) entry which is preliminary data.</text>
</comment>
<feature type="transmembrane region" description="Helical" evidence="7">
    <location>
        <begin position="443"/>
        <end position="463"/>
    </location>
</feature>
<dbReference type="InterPro" id="IPR020846">
    <property type="entry name" value="MFS_dom"/>
</dbReference>
<evidence type="ECO:0000313" key="10">
    <source>
        <dbReference type="Proteomes" id="UP000605897"/>
    </source>
</evidence>
<dbReference type="InterPro" id="IPR036259">
    <property type="entry name" value="MFS_trans_sf"/>
</dbReference>
<dbReference type="InterPro" id="IPR004638">
    <property type="entry name" value="EmrB-like"/>
</dbReference>
<dbReference type="Gene3D" id="1.20.1250.20">
    <property type="entry name" value="MFS general substrate transporter like domains"/>
    <property type="match status" value="1"/>
</dbReference>
<evidence type="ECO:0000256" key="2">
    <source>
        <dbReference type="ARBA" id="ARBA00022448"/>
    </source>
</evidence>
<dbReference type="Gene3D" id="1.20.1720.10">
    <property type="entry name" value="Multidrug resistance protein D"/>
    <property type="match status" value="1"/>
</dbReference>
<dbReference type="Pfam" id="PF07690">
    <property type="entry name" value="MFS_1"/>
    <property type="match status" value="1"/>
</dbReference>
<evidence type="ECO:0000256" key="7">
    <source>
        <dbReference type="SAM" id="Phobius"/>
    </source>
</evidence>
<feature type="transmembrane region" description="Helical" evidence="7">
    <location>
        <begin position="105"/>
        <end position="127"/>
    </location>
</feature>
<feature type="transmembrane region" description="Helical" evidence="7">
    <location>
        <begin position="12"/>
        <end position="32"/>
    </location>
</feature>
<dbReference type="PROSITE" id="PS50850">
    <property type="entry name" value="MFS"/>
    <property type="match status" value="1"/>
</dbReference>
<feature type="transmembrane region" description="Helical" evidence="7">
    <location>
        <begin position="397"/>
        <end position="423"/>
    </location>
</feature>
<dbReference type="EMBL" id="BNAU01000001">
    <property type="protein sequence ID" value="GHE81887.1"/>
    <property type="molecule type" value="Genomic_DNA"/>
</dbReference>
<keyword evidence="3" id="KW-1003">Cell membrane</keyword>
<accession>A0ABQ3IIN3</accession>
<comment type="subcellular location">
    <subcellularLocation>
        <location evidence="1">Cell membrane</location>
        <topology evidence="1">Multi-pass membrane protein</topology>
    </subcellularLocation>
</comment>
<feature type="transmembrane region" description="Helical" evidence="7">
    <location>
        <begin position="201"/>
        <end position="221"/>
    </location>
</feature>
<sequence length="487" mass="49937">MSLDQPAGRSRWLALAVLSAQTLMIVLDQTIVNVALPAIRDDLGFTPSNLSWVVNAYLIPFGGLLLLAGRLGDLAGRRRVFLAGMAVFTLASLLAGLAWNPETLMAARFLQGAGGAASTAVALGMVVRLFPEPAERAKALGAFSFVQAAGGSIGSIAGGVLTQALSWHWIFLINLPIGLAAGAVAVRVLENDRGLGLRAGADWLGAALVTAALMLGVYTIVEVESHGWASAHTLGFGALSLALLAAFGIRQARTRDPLLPPRIFASRGLSGANLTMALLVSAMFGFQFLVVLYLRQVLGLSAQATGLAMVPIAGTIALVSLAVSPRLSTRFGDYRVLLAGLVLIGGGLAWLARVPADGGYATDVLGPTLAMGAGFGLAMPALMGLGMRDAAADDTGLASGLFNTTQQVAGALGLSVLAVLAATRTESLTGVRPEEALTSGYHLAFWVGTGLVAAAFVVAAVMLRPGVAARRTGEPGATVADRALPQL</sequence>
<dbReference type="Proteomes" id="UP000605897">
    <property type="component" value="Unassembled WGS sequence"/>
</dbReference>
<name>A0ABQ3IIN3_9PSEU</name>
<dbReference type="SUPFAM" id="SSF103473">
    <property type="entry name" value="MFS general substrate transporter"/>
    <property type="match status" value="1"/>
</dbReference>
<evidence type="ECO:0000256" key="4">
    <source>
        <dbReference type="ARBA" id="ARBA00022692"/>
    </source>
</evidence>
<reference evidence="10" key="1">
    <citation type="journal article" date="2019" name="Int. J. Syst. Evol. Microbiol.">
        <title>The Global Catalogue of Microorganisms (GCM) 10K type strain sequencing project: providing services to taxonomists for standard genome sequencing and annotation.</title>
        <authorList>
            <consortium name="The Broad Institute Genomics Platform"/>
            <consortium name="The Broad Institute Genome Sequencing Center for Infectious Disease"/>
            <person name="Wu L."/>
            <person name="Ma J."/>
        </authorList>
    </citation>
    <scope>NUCLEOTIDE SEQUENCE [LARGE SCALE GENOMIC DNA]</scope>
    <source>
        <strain evidence="10">CGMCC 4.7677</strain>
    </source>
</reference>
<feature type="domain" description="Major facilitator superfamily (MFS) profile" evidence="8">
    <location>
        <begin position="14"/>
        <end position="467"/>
    </location>
</feature>